<name>A0A9D1MGJ0_9FIRM</name>
<dbReference type="CDD" id="cd09008">
    <property type="entry name" value="MTAN"/>
    <property type="match status" value="1"/>
</dbReference>
<dbReference type="SUPFAM" id="SSF53167">
    <property type="entry name" value="Purine and uridine phosphorylases"/>
    <property type="match status" value="1"/>
</dbReference>
<dbReference type="InterPro" id="IPR000845">
    <property type="entry name" value="Nucleoside_phosphorylase_d"/>
</dbReference>
<keyword evidence="4 7" id="KW-0378">Hydrolase</keyword>
<dbReference type="GO" id="GO:0008930">
    <property type="term" value="F:methylthioadenosine nucleosidase activity"/>
    <property type="evidence" value="ECO:0007669"/>
    <property type="project" value="InterPro"/>
</dbReference>
<dbReference type="InterPro" id="IPR035994">
    <property type="entry name" value="Nucleoside_phosphorylase_sf"/>
</dbReference>
<evidence type="ECO:0000256" key="2">
    <source>
        <dbReference type="ARBA" id="ARBA00011974"/>
    </source>
</evidence>
<evidence type="ECO:0000313" key="7">
    <source>
        <dbReference type="EMBL" id="HIU59831.1"/>
    </source>
</evidence>
<dbReference type="NCBIfam" id="TIGR01704">
    <property type="entry name" value="MTA_SAH-Nsdase"/>
    <property type="match status" value="1"/>
</dbReference>
<dbReference type="AlphaFoldDB" id="A0A9D1MGJ0"/>
<dbReference type="Pfam" id="PF01048">
    <property type="entry name" value="PNP_UDP_1"/>
    <property type="match status" value="1"/>
</dbReference>
<keyword evidence="3" id="KW-0028">Amino-acid biosynthesis</keyword>
<dbReference type="GO" id="GO:0005829">
    <property type="term" value="C:cytosol"/>
    <property type="evidence" value="ECO:0007669"/>
    <property type="project" value="TreeGrafter"/>
</dbReference>
<sequence length="225" mass="23745">MKLGIVIAMESEAQPLLNALKAKAQGAVNGTEFYSGKYRNVEYTVAVSGEGKVNAAVSAGAVASVIKPDVMMNFGIAGGTGHIVKGGKAVVGDVWEHDFDLTAAGYKPGKFRGRTDDALSEALCAAIGGERGTVATGDVFVADPKRVEYISKTFRAVVCEMECAAVFAVAKAYDIPFAAVKYISDYADSSAKESMDENVPTLSEVIAKDIIRAMDLLSEGTWSKR</sequence>
<keyword evidence="5" id="KW-0486">Methionine biosynthesis</keyword>
<evidence type="ECO:0000256" key="4">
    <source>
        <dbReference type="ARBA" id="ARBA00022801"/>
    </source>
</evidence>
<dbReference type="EC" id="3.2.2.9" evidence="2"/>
<dbReference type="PANTHER" id="PTHR46832:SF1">
    <property type="entry name" value="5'-METHYLTHIOADENOSINE_S-ADENOSYLHOMOCYSTEINE NUCLEOSIDASE"/>
    <property type="match status" value="1"/>
</dbReference>
<dbReference type="Gene3D" id="3.40.50.1580">
    <property type="entry name" value="Nucleoside phosphorylase domain"/>
    <property type="match status" value="1"/>
</dbReference>
<dbReference type="Proteomes" id="UP000824094">
    <property type="component" value="Unassembled WGS sequence"/>
</dbReference>
<organism evidence="7 8">
    <name type="scientific">Candidatus Stercoripulliclostridium merdigallinarum</name>
    <dbReference type="NCBI Taxonomy" id="2840951"/>
    <lineage>
        <taxon>Bacteria</taxon>
        <taxon>Bacillati</taxon>
        <taxon>Bacillota</taxon>
        <taxon>Clostridia</taxon>
        <taxon>Eubacteriales</taxon>
        <taxon>Candidatus Stercoripulliclostridium</taxon>
    </lineage>
</organism>
<feature type="domain" description="Nucleoside phosphorylase" evidence="6">
    <location>
        <begin position="2"/>
        <end position="199"/>
    </location>
</feature>
<gene>
    <name evidence="7" type="primary">mtnN</name>
    <name evidence="7" type="ORF">IAB05_00405</name>
</gene>
<evidence type="ECO:0000256" key="1">
    <source>
        <dbReference type="ARBA" id="ARBA00004945"/>
    </source>
</evidence>
<evidence type="ECO:0000259" key="6">
    <source>
        <dbReference type="Pfam" id="PF01048"/>
    </source>
</evidence>
<evidence type="ECO:0000313" key="8">
    <source>
        <dbReference type="Proteomes" id="UP000824094"/>
    </source>
</evidence>
<evidence type="ECO:0000256" key="5">
    <source>
        <dbReference type="ARBA" id="ARBA00023167"/>
    </source>
</evidence>
<dbReference type="PANTHER" id="PTHR46832">
    <property type="entry name" value="5'-METHYLTHIOADENOSINE/S-ADENOSYLHOMOCYSTEINE NUCLEOSIDASE"/>
    <property type="match status" value="1"/>
</dbReference>
<reference evidence="7" key="1">
    <citation type="submission" date="2020-10" db="EMBL/GenBank/DDBJ databases">
        <authorList>
            <person name="Gilroy R."/>
        </authorList>
    </citation>
    <scope>NUCLEOTIDE SEQUENCE</scope>
    <source>
        <strain evidence="7">18911</strain>
    </source>
</reference>
<protein>
    <recommendedName>
        <fullName evidence="2">adenosylhomocysteine nucleosidase</fullName>
        <ecNumber evidence="2">3.2.2.9</ecNumber>
    </recommendedName>
</protein>
<dbReference type="EMBL" id="DVNF01000013">
    <property type="protein sequence ID" value="HIU59831.1"/>
    <property type="molecule type" value="Genomic_DNA"/>
</dbReference>
<proteinExistence type="predicted"/>
<dbReference type="GO" id="GO:0019284">
    <property type="term" value="P:L-methionine salvage from S-adenosylmethionine"/>
    <property type="evidence" value="ECO:0007669"/>
    <property type="project" value="TreeGrafter"/>
</dbReference>
<dbReference type="GO" id="GO:0008782">
    <property type="term" value="F:adenosylhomocysteine nucleosidase activity"/>
    <property type="evidence" value="ECO:0007669"/>
    <property type="project" value="UniProtKB-EC"/>
</dbReference>
<comment type="caution">
    <text evidence="7">The sequence shown here is derived from an EMBL/GenBank/DDBJ whole genome shotgun (WGS) entry which is preliminary data.</text>
</comment>
<dbReference type="GO" id="GO:0019509">
    <property type="term" value="P:L-methionine salvage from methylthioadenosine"/>
    <property type="evidence" value="ECO:0007669"/>
    <property type="project" value="InterPro"/>
</dbReference>
<dbReference type="GO" id="GO:0009164">
    <property type="term" value="P:nucleoside catabolic process"/>
    <property type="evidence" value="ECO:0007669"/>
    <property type="project" value="InterPro"/>
</dbReference>
<comment type="pathway">
    <text evidence="1">Amino-acid biosynthesis; L-methionine biosynthesis via salvage pathway; S-methyl-5-thio-alpha-D-ribose 1-phosphate from S-methyl-5'-thioadenosine (hydrolase route): step 1/2.</text>
</comment>
<accession>A0A9D1MGJ0</accession>
<keyword evidence="7" id="KW-0326">Glycosidase</keyword>
<evidence type="ECO:0000256" key="3">
    <source>
        <dbReference type="ARBA" id="ARBA00022605"/>
    </source>
</evidence>
<dbReference type="InterPro" id="IPR010049">
    <property type="entry name" value="MTA_SAH_Nsdase"/>
</dbReference>
<reference evidence="7" key="2">
    <citation type="journal article" date="2021" name="PeerJ">
        <title>Extensive microbial diversity within the chicken gut microbiome revealed by metagenomics and culture.</title>
        <authorList>
            <person name="Gilroy R."/>
            <person name="Ravi A."/>
            <person name="Getino M."/>
            <person name="Pursley I."/>
            <person name="Horton D.L."/>
            <person name="Alikhan N.F."/>
            <person name="Baker D."/>
            <person name="Gharbi K."/>
            <person name="Hall N."/>
            <person name="Watson M."/>
            <person name="Adriaenssens E.M."/>
            <person name="Foster-Nyarko E."/>
            <person name="Jarju S."/>
            <person name="Secka A."/>
            <person name="Antonio M."/>
            <person name="Oren A."/>
            <person name="Chaudhuri R.R."/>
            <person name="La Ragione R."/>
            <person name="Hildebrand F."/>
            <person name="Pallen M.J."/>
        </authorList>
    </citation>
    <scope>NUCLEOTIDE SEQUENCE</scope>
    <source>
        <strain evidence="7">18911</strain>
    </source>
</reference>